<keyword evidence="3" id="KW-1185">Reference proteome</keyword>
<evidence type="ECO:0000256" key="1">
    <source>
        <dbReference type="SAM" id="MobiDB-lite"/>
    </source>
</evidence>
<comment type="caution">
    <text evidence="2">The sequence shown here is derived from an EMBL/GenBank/DDBJ whole genome shotgun (WGS) entry which is preliminary data.</text>
</comment>
<feature type="region of interest" description="Disordered" evidence="1">
    <location>
        <begin position="1"/>
        <end position="24"/>
    </location>
</feature>
<evidence type="ECO:0000313" key="3">
    <source>
        <dbReference type="Proteomes" id="UP001342314"/>
    </source>
</evidence>
<protein>
    <submittedName>
        <fullName evidence="2">Uncharacterized protein</fullName>
    </submittedName>
</protein>
<reference evidence="2 3" key="1">
    <citation type="submission" date="2021-12" db="EMBL/GenBank/DDBJ databases">
        <title>High titer production of polyol ester of fatty acids by Rhodotorula paludigena BS15 towards product separation-free biomass refinery.</title>
        <authorList>
            <person name="Mano J."/>
            <person name="Ono H."/>
            <person name="Tanaka T."/>
            <person name="Naito K."/>
            <person name="Sushida H."/>
            <person name="Ike M."/>
            <person name="Tokuyasu K."/>
            <person name="Kitaoka M."/>
        </authorList>
    </citation>
    <scope>NUCLEOTIDE SEQUENCE [LARGE SCALE GENOMIC DNA]</scope>
    <source>
        <strain evidence="2 3">BS15</strain>
    </source>
</reference>
<accession>A0AAV5GI36</accession>
<dbReference type="EMBL" id="BQKY01000003">
    <property type="protein sequence ID" value="GJN88849.1"/>
    <property type="molecule type" value="Genomic_DNA"/>
</dbReference>
<sequence length="408" mass="44666">MYRTKDPEHLRPKQQGQIGTVGPGIITDASITERWNELELENSLREYMDETLRAEAQVAIAVEGRADHVATTVLDRWDELREATLLGSYRRGQTMLWHLWNRSLPTKNELDLDEIFESSESVCYGSFFLVPDQLPAAGTVLEDKNVTTFCIRAGASTDPQHRPSQSFTSAGPVIGKVYRHANPLALLDTCMTGLSGSFSQLSRAQLDAFGFSAKTFAESVEWLVTVGAGLSKELSVNKTLAHARPKPPHWLSLNEQFGGSGSAGFASSQALKDLQPEARKAFAAEVSSPHGMAATVYKGAETNTGGDRSRLILSPSGISRYARLTSGSNAQPAIHEYSFLLASDAADILADTGGNSTYYTSFRLVDVEHKSFSLCYTFPDGSFIEHPVDARFFTDMNWDNLVKLAIGK</sequence>
<feature type="compositionally biased region" description="Basic and acidic residues" evidence="1">
    <location>
        <begin position="1"/>
        <end position="11"/>
    </location>
</feature>
<proteinExistence type="predicted"/>
<evidence type="ECO:0000313" key="2">
    <source>
        <dbReference type="EMBL" id="GJN88849.1"/>
    </source>
</evidence>
<organism evidence="2 3">
    <name type="scientific">Rhodotorula paludigena</name>
    <dbReference type="NCBI Taxonomy" id="86838"/>
    <lineage>
        <taxon>Eukaryota</taxon>
        <taxon>Fungi</taxon>
        <taxon>Dikarya</taxon>
        <taxon>Basidiomycota</taxon>
        <taxon>Pucciniomycotina</taxon>
        <taxon>Microbotryomycetes</taxon>
        <taxon>Sporidiobolales</taxon>
        <taxon>Sporidiobolaceae</taxon>
        <taxon>Rhodotorula</taxon>
    </lineage>
</organism>
<gene>
    <name evidence="2" type="ORF">Rhopal_001820-T1</name>
</gene>
<dbReference type="AlphaFoldDB" id="A0AAV5GI36"/>
<dbReference type="Proteomes" id="UP001342314">
    <property type="component" value="Unassembled WGS sequence"/>
</dbReference>
<name>A0AAV5GI36_9BASI</name>